<feature type="transmembrane region" description="Helical" evidence="4">
    <location>
        <begin position="246"/>
        <end position="266"/>
    </location>
</feature>
<feature type="domain" description="N-acetyltransferase" evidence="5">
    <location>
        <begin position="340"/>
        <end position="499"/>
    </location>
</feature>
<dbReference type="InterPro" id="IPR000182">
    <property type="entry name" value="GNAT_dom"/>
</dbReference>
<dbReference type="Gene3D" id="3.40.630.30">
    <property type="match status" value="1"/>
</dbReference>
<keyword evidence="3" id="KW-0012">Acyltransferase</keyword>
<evidence type="ECO:0000256" key="3">
    <source>
        <dbReference type="ARBA" id="ARBA00023315"/>
    </source>
</evidence>
<dbReference type="FunFam" id="3.40.630.30:FF:000064">
    <property type="entry name" value="GNAT family acetyltransferase"/>
    <property type="match status" value="1"/>
</dbReference>
<feature type="transmembrane region" description="Helical" evidence="4">
    <location>
        <begin position="57"/>
        <end position="80"/>
    </location>
</feature>
<dbReference type="Pfam" id="PF10326">
    <property type="entry name" value="7TM_GPCR_Str"/>
    <property type="match status" value="1"/>
</dbReference>
<evidence type="ECO:0000256" key="2">
    <source>
        <dbReference type="ARBA" id="ARBA00022679"/>
    </source>
</evidence>
<feature type="transmembrane region" description="Helical" evidence="4">
    <location>
        <begin position="100"/>
        <end position="121"/>
    </location>
</feature>
<feature type="transmembrane region" description="Helical" evidence="4">
    <location>
        <begin position="12"/>
        <end position="36"/>
    </location>
</feature>
<dbReference type="PROSITE" id="PS51186">
    <property type="entry name" value="GNAT"/>
    <property type="match status" value="1"/>
</dbReference>
<feature type="transmembrane region" description="Helical" evidence="4">
    <location>
        <begin position="133"/>
        <end position="155"/>
    </location>
</feature>
<dbReference type="WBParaSite" id="BXY_0103400.1">
    <property type="protein sequence ID" value="BXY_0103400.1"/>
    <property type="gene ID" value="BXY_0103400"/>
</dbReference>
<name>A0A1I7RK02_BURXY</name>
<accession>A0A1I7RK02</accession>
<evidence type="ECO:0000256" key="4">
    <source>
        <dbReference type="SAM" id="Phobius"/>
    </source>
</evidence>
<reference evidence="7" key="1">
    <citation type="submission" date="2016-11" db="UniProtKB">
        <authorList>
            <consortium name="WormBaseParasite"/>
        </authorList>
    </citation>
    <scope>IDENTIFICATION</scope>
</reference>
<organism evidence="6 7">
    <name type="scientific">Bursaphelenchus xylophilus</name>
    <name type="common">Pinewood nematode worm</name>
    <name type="synonym">Aphelenchoides xylophilus</name>
    <dbReference type="NCBI Taxonomy" id="6326"/>
    <lineage>
        <taxon>Eukaryota</taxon>
        <taxon>Metazoa</taxon>
        <taxon>Ecdysozoa</taxon>
        <taxon>Nematoda</taxon>
        <taxon>Chromadorea</taxon>
        <taxon>Rhabditida</taxon>
        <taxon>Tylenchina</taxon>
        <taxon>Tylenchomorpha</taxon>
        <taxon>Aphelenchoidea</taxon>
        <taxon>Aphelenchoididae</taxon>
        <taxon>Bursaphelenchus</taxon>
    </lineage>
</organism>
<keyword evidence="2" id="KW-0808">Transferase</keyword>
<dbReference type="Pfam" id="PF00583">
    <property type="entry name" value="Acetyltransf_1"/>
    <property type="match status" value="1"/>
</dbReference>
<sequence>MSHSPNFLREFHFWYEITIFIISWVLGWMVLLLIMFKTPRSFRGYSHMIALNTVVDLIYSLTDLITMETVDLHGGILYMFPANPYFPTNIISARWASSFWIFALYMTIMALPMQFMYRYGLLCRDKPFTAKHLAGTFGSSLVYLAIHCYIFKFTFKSPSPFYTKILAENPIYTNDMPSDYIAGDARELNAMFVHFADCNLIIIVCYGAVFWFGYQISQTLKRTMGSLSKQTAAAQKHITRIMALQALYPLISLVIPTGAIALYPLIASPRQMIQLGFFGCISMNLIPILNPLSVLLVIPIEKNLSNFHTPSNLFLSNITLSIFHGADFLSQNDFFQQAMVQIRQALPNLEDAGYIMGLVRELAEFEKMPDHVKIDEKTMAADLERDAVRVKLAFVNGKIAGMALYFYIYSSWEGQSIHMEDLYIKNEFRRQGLARLLVKELAKEASEKKMPRINWTVLDWNTNARNFYHKIGAVNLTEKEGWLGYRLTSDGIKALATES</sequence>
<dbReference type="PANTHER" id="PTHR10545">
    <property type="entry name" value="DIAMINE N-ACETYLTRANSFERASE"/>
    <property type="match status" value="1"/>
</dbReference>
<dbReference type="AlphaFoldDB" id="A0A1I7RK02"/>
<keyword evidence="4" id="KW-1133">Transmembrane helix</keyword>
<dbReference type="PANTHER" id="PTHR10545:SF29">
    <property type="entry name" value="GH14572P-RELATED"/>
    <property type="match status" value="1"/>
</dbReference>
<keyword evidence="4" id="KW-0812">Transmembrane</keyword>
<dbReference type="Proteomes" id="UP000095284">
    <property type="component" value="Unplaced"/>
</dbReference>
<evidence type="ECO:0000313" key="6">
    <source>
        <dbReference type="Proteomes" id="UP000095284"/>
    </source>
</evidence>
<feature type="transmembrane region" description="Helical" evidence="4">
    <location>
        <begin position="192"/>
        <end position="214"/>
    </location>
</feature>
<evidence type="ECO:0000259" key="5">
    <source>
        <dbReference type="PROSITE" id="PS51186"/>
    </source>
</evidence>
<evidence type="ECO:0000313" key="7">
    <source>
        <dbReference type="WBParaSite" id="BXY_0103400.1"/>
    </source>
</evidence>
<dbReference type="InterPro" id="IPR019428">
    <property type="entry name" value="7TM_GPCR_serpentine_rcpt_Str"/>
</dbReference>
<dbReference type="InterPro" id="IPR051016">
    <property type="entry name" value="Diverse_Substrate_AcTransf"/>
</dbReference>
<comment type="similarity">
    <text evidence="1">Belongs to the acetyltransferase family.</text>
</comment>
<keyword evidence="4" id="KW-0472">Membrane</keyword>
<dbReference type="SUPFAM" id="SSF81321">
    <property type="entry name" value="Family A G protein-coupled receptor-like"/>
    <property type="match status" value="1"/>
</dbReference>
<protein>
    <submittedName>
        <fullName evidence="7">N-acetyltransferase domain-containing protein</fullName>
    </submittedName>
</protein>
<dbReference type="InterPro" id="IPR016181">
    <property type="entry name" value="Acyl_CoA_acyltransferase"/>
</dbReference>
<dbReference type="GO" id="GO:0008080">
    <property type="term" value="F:N-acetyltransferase activity"/>
    <property type="evidence" value="ECO:0007669"/>
    <property type="project" value="UniProtKB-ARBA"/>
</dbReference>
<evidence type="ECO:0000256" key="1">
    <source>
        <dbReference type="ARBA" id="ARBA00008694"/>
    </source>
</evidence>
<proteinExistence type="inferred from homology"/>
<dbReference type="CDD" id="cd04301">
    <property type="entry name" value="NAT_SF"/>
    <property type="match status" value="1"/>
</dbReference>
<dbReference type="SUPFAM" id="SSF55729">
    <property type="entry name" value="Acyl-CoA N-acyltransferases (Nat)"/>
    <property type="match status" value="1"/>
</dbReference>